<comment type="caution">
    <text evidence="4">The sequence shown here is derived from an EMBL/GenBank/DDBJ whole genome shotgun (WGS) entry which is preliminary data.</text>
</comment>
<dbReference type="CDD" id="cd04301">
    <property type="entry name" value="NAT_SF"/>
    <property type="match status" value="1"/>
</dbReference>
<dbReference type="OrthoDB" id="273614at2"/>
<evidence type="ECO:0000256" key="2">
    <source>
        <dbReference type="ARBA" id="ARBA00023315"/>
    </source>
</evidence>
<dbReference type="InterPro" id="IPR016181">
    <property type="entry name" value="Acyl_CoA_acyltransferase"/>
</dbReference>
<accession>A0A5C4LZZ3</accession>
<keyword evidence="2" id="KW-0012">Acyltransferase</keyword>
<dbReference type="Proteomes" id="UP000305546">
    <property type="component" value="Unassembled WGS sequence"/>
</dbReference>
<keyword evidence="5" id="KW-1185">Reference proteome</keyword>
<evidence type="ECO:0000313" key="4">
    <source>
        <dbReference type="EMBL" id="TNC24530.1"/>
    </source>
</evidence>
<dbReference type="InterPro" id="IPR000182">
    <property type="entry name" value="GNAT_dom"/>
</dbReference>
<dbReference type="Gene3D" id="3.40.630.30">
    <property type="match status" value="1"/>
</dbReference>
<dbReference type="RefSeq" id="WP_139097741.1">
    <property type="nucleotide sequence ID" value="NZ_VDFW01000014.1"/>
</dbReference>
<proteinExistence type="predicted"/>
<evidence type="ECO:0000313" key="5">
    <source>
        <dbReference type="Proteomes" id="UP000305546"/>
    </source>
</evidence>
<sequence length="150" mass="16884">MITRVPVGHPDAVAVLREYFDDIVSRYHGRPATAEEIDKAQADEPSEHIAPFFVAREGDQVVGCVGVHLAEPAAELTRMFVKASARGRGWASRLLRAAEDAAREAGARAMRLDTRRDLVEARALYARRGYREVEPYGERRYADHYFEKAL</sequence>
<dbReference type="PANTHER" id="PTHR43877:SF2">
    <property type="entry name" value="AMINOALKYLPHOSPHONATE N-ACETYLTRANSFERASE-RELATED"/>
    <property type="match status" value="1"/>
</dbReference>
<keyword evidence="1 4" id="KW-0808">Transferase</keyword>
<evidence type="ECO:0000256" key="1">
    <source>
        <dbReference type="ARBA" id="ARBA00022679"/>
    </source>
</evidence>
<reference evidence="4 5" key="1">
    <citation type="submission" date="2019-06" db="EMBL/GenBank/DDBJ databases">
        <title>Amycolatopsis alkalitolerans sp. nov., isolated from Gastrodia elata Blume.</title>
        <authorList>
            <person name="Narsing Rao M.P."/>
            <person name="Li W.J."/>
        </authorList>
    </citation>
    <scope>NUCLEOTIDE SEQUENCE [LARGE SCALE GENOMIC DNA]</scope>
    <source>
        <strain evidence="4 5">SYSUP0005</strain>
    </source>
</reference>
<dbReference type="EMBL" id="VDFW01000014">
    <property type="protein sequence ID" value="TNC24530.1"/>
    <property type="molecule type" value="Genomic_DNA"/>
</dbReference>
<dbReference type="AlphaFoldDB" id="A0A5C4LZZ3"/>
<dbReference type="GO" id="GO:0016747">
    <property type="term" value="F:acyltransferase activity, transferring groups other than amino-acyl groups"/>
    <property type="evidence" value="ECO:0007669"/>
    <property type="project" value="InterPro"/>
</dbReference>
<name>A0A5C4LZZ3_9PSEU</name>
<organism evidence="4 5">
    <name type="scientific">Amycolatopsis alkalitolerans</name>
    <dbReference type="NCBI Taxonomy" id="2547244"/>
    <lineage>
        <taxon>Bacteria</taxon>
        <taxon>Bacillati</taxon>
        <taxon>Actinomycetota</taxon>
        <taxon>Actinomycetes</taxon>
        <taxon>Pseudonocardiales</taxon>
        <taxon>Pseudonocardiaceae</taxon>
        <taxon>Amycolatopsis</taxon>
    </lineage>
</organism>
<protein>
    <submittedName>
        <fullName evidence="4">GNAT family N-acetyltransferase</fullName>
    </submittedName>
</protein>
<dbReference type="SUPFAM" id="SSF55729">
    <property type="entry name" value="Acyl-CoA N-acyltransferases (Nat)"/>
    <property type="match status" value="1"/>
</dbReference>
<feature type="domain" description="N-acetyltransferase" evidence="3">
    <location>
        <begin position="14"/>
        <end position="150"/>
    </location>
</feature>
<evidence type="ECO:0000259" key="3">
    <source>
        <dbReference type="PROSITE" id="PS51186"/>
    </source>
</evidence>
<dbReference type="Pfam" id="PF00583">
    <property type="entry name" value="Acetyltransf_1"/>
    <property type="match status" value="1"/>
</dbReference>
<dbReference type="InterPro" id="IPR050832">
    <property type="entry name" value="Bact_Acetyltransf"/>
</dbReference>
<dbReference type="PANTHER" id="PTHR43877">
    <property type="entry name" value="AMINOALKYLPHOSPHONATE N-ACETYLTRANSFERASE-RELATED-RELATED"/>
    <property type="match status" value="1"/>
</dbReference>
<gene>
    <name evidence="4" type="ORF">FG385_17075</name>
</gene>
<dbReference type="PROSITE" id="PS51186">
    <property type="entry name" value="GNAT"/>
    <property type="match status" value="1"/>
</dbReference>